<evidence type="ECO:0008006" key="2">
    <source>
        <dbReference type="Google" id="ProtNLM"/>
    </source>
</evidence>
<feature type="non-terminal residue" evidence="1">
    <location>
        <position position="1"/>
    </location>
</feature>
<protein>
    <recommendedName>
        <fullName evidence="2">CBM11 domain-containing protein</fullName>
    </recommendedName>
</protein>
<organism evidence="1">
    <name type="scientific">marine sediment metagenome</name>
    <dbReference type="NCBI Taxonomy" id="412755"/>
    <lineage>
        <taxon>unclassified sequences</taxon>
        <taxon>metagenomes</taxon>
        <taxon>ecological metagenomes</taxon>
    </lineage>
</organism>
<dbReference type="AlphaFoldDB" id="X0Y747"/>
<feature type="non-terminal residue" evidence="1">
    <location>
        <position position="188"/>
    </location>
</feature>
<comment type="caution">
    <text evidence="1">The sequence shown here is derived from an EMBL/GenBank/DDBJ whole genome shotgun (WGS) entry which is preliminary data.</text>
</comment>
<evidence type="ECO:0000313" key="1">
    <source>
        <dbReference type="EMBL" id="GAG51575.1"/>
    </source>
</evidence>
<gene>
    <name evidence="1" type="ORF">S01H1_82713</name>
</gene>
<proteinExistence type="predicted"/>
<sequence length="188" mass="21272">RPEFALTPENLATSLVVFDDTAPGLRFRSSGNGDVGLTTEITRRGSAAAIEFTRPDHAWDGCSFSFDPMDISEWVKRKGHLRLYVNSAGPVGYQEMTFWMKLQRQDGTDARWKWVSIHRNMTREHEGFIIIDGIPGTWQLLDIPLEQLCAEPDVLLTGFHINFCRVPPHGVVLDDIYITGDQPTVQEK</sequence>
<accession>X0Y747</accession>
<reference evidence="1" key="1">
    <citation type="journal article" date="2014" name="Front. Microbiol.">
        <title>High frequency of phylogenetically diverse reductive dehalogenase-homologous genes in deep subseafloor sedimentary metagenomes.</title>
        <authorList>
            <person name="Kawai M."/>
            <person name="Futagami T."/>
            <person name="Toyoda A."/>
            <person name="Takaki Y."/>
            <person name="Nishi S."/>
            <person name="Hori S."/>
            <person name="Arai W."/>
            <person name="Tsubouchi T."/>
            <person name="Morono Y."/>
            <person name="Uchiyama I."/>
            <person name="Ito T."/>
            <person name="Fujiyama A."/>
            <person name="Inagaki F."/>
            <person name="Takami H."/>
        </authorList>
    </citation>
    <scope>NUCLEOTIDE SEQUENCE</scope>
    <source>
        <strain evidence="1">Expedition CK06-06</strain>
    </source>
</reference>
<name>X0Y747_9ZZZZ</name>
<dbReference type="EMBL" id="BARS01056104">
    <property type="protein sequence ID" value="GAG51575.1"/>
    <property type="molecule type" value="Genomic_DNA"/>
</dbReference>